<dbReference type="AlphaFoldDB" id="A0A5E7D0B4"/>
<evidence type="ECO:0000313" key="2">
    <source>
        <dbReference type="Proteomes" id="UP000326557"/>
    </source>
</evidence>
<dbReference type="EMBL" id="CABVHP010000009">
    <property type="protein sequence ID" value="VVO10743.1"/>
    <property type="molecule type" value="Genomic_DNA"/>
</dbReference>
<dbReference type="Proteomes" id="UP000326557">
    <property type="component" value="Unassembled WGS sequence"/>
</dbReference>
<protein>
    <submittedName>
        <fullName evidence="1">Uncharacterized protein</fullName>
    </submittedName>
</protein>
<dbReference type="OrthoDB" id="7015712at2"/>
<evidence type="ECO:0000313" key="1">
    <source>
        <dbReference type="EMBL" id="VVO10743.1"/>
    </source>
</evidence>
<sequence>MDYVNPPPVTADPSMTDVNDLDQLDRSSDFPVVQVKESHTLKLDPAAIGQAGAIAIVPPYQDMAVGDKVAFTWQGYFQGTPETAHREVLELKAEHIGQPLKFVVPLIEIISIPGEHAIISYRIEYAGTGLPDESERQTIDIVKPVSALLPELAIKDYTGGPVSPGRYPDGLVLQIKTVDTGIQEGDWVLVYWAGSESAKSVTKALRVDHSTLDNGDIEFTIEPRWLTANAGARVTVSYQYARAGHAESGEPRQLEISKPLYLPPPPVENVTPVGENRGDLQANTSGAYVTIPQDAEIGTSHVEVHWEGNPNGGRGSISVPVGGTGRRFHVPPDLIAANMSKEESARFPVSYTVTPPGDRSTAFHLRIEPLPRSQYPNVQCTQAVGNVTLRLSSVPQTGADLTIASWPFIAIGQQLTIQATGISHGSAPVSITARDKIPVTSDEFYKRKIEAKLSLNYLKSLKLNEQFTIRAWVSFDNGETLTPFNDFRLTLTS</sequence>
<accession>A0A5E7D0B4</accession>
<organism evidence="1 2">
    <name type="scientific">Pseudomonas fluorescens</name>
    <dbReference type="NCBI Taxonomy" id="294"/>
    <lineage>
        <taxon>Bacteria</taxon>
        <taxon>Pseudomonadati</taxon>
        <taxon>Pseudomonadota</taxon>
        <taxon>Gammaproteobacteria</taxon>
        <taxon>Pseudomonadales</taxon>
        <taxon>Pseudomonadaceae</taxon>
        <taxon>Pseudomonas</taxon>
    </lineage>
</organism>
<proteinExistence type="predicted"/>
<dbReference type="RefSeq" id="WP_150639029.1">
    <property type="nucleotide sequence ID" value="NZ_CABVHP010000009.1"/>
</dbReference>
<reference evidence="1 2" key="1">
    <citation type="submission" date="2019-09" db="EMBL/GenBank/DDBJ databases">
        <authorList>
            <person name="Chandra G."/>
            <person name="Truman W A."/>
        </authorList>
    </citation>
    <scope>NUCLEOTIDE SEQUENCE [LARGE SCALE GENOMIC DNA]</scope>
    <source>
        <strain evidence="1">PS704</strain>
    </source>
</reference>
<name>A0A5E7D0B4_PSEFL</name>
<gene>
    <name evidence="1" type="ORF">PS704_03428</name>
</gene>